<protein>
    <submittedName>
        <fullName evidence="2">Uncharacterized protein</fullName>
    </submittedName>
</protein>
<feature type="signal peptide" evidence="1">
    <location>
        <begin position="1"/>
        <end position="25"/>
    </location>
</feature>
<dbReference type="RefSeq" id="WP_187466159.1">
    <property type="nucleotide sequence ID" value="NZ_JACSIT010000090.1"/>
</dbReference>
<reference evidence="2" key="1">
    <citation type="submission" date="2020-08" db="EMBL/GenBank/DDBJ databases">
        <title>Lewinella bacteria from marine environments.</title>
        <authorList>
            <person name="Zhong Y."/>
        </authorList>
    </citation>
    <scope>NUCLEOTIDE SEQUENCE</scope>
    <source>
        <strain evidence="2">KCTC 42187</strain>
    </source>
</reference>
<dbReference type="Proteomes" id="UP000650081">
    <property type="component" value="Unassembled WGS sequence"/>
</dbReference>
<evidence type="ECO:0000313" key="3">
    <source>
        <dbReference type="Proteomes" id="UP000650081"/>
    </source>
</evidence>
<feature type="chain" id="PRO_5037112304" evidence="1">
    <location>
        <begin position="26"/>
        <end position="178"/>
    </location>
</feature>
<keyword evidence="3" id="KW-1185">Reference proteome</keyword>
<organism evidence="2 3">
    <name type="scientific">Neolewinella lacunae</name>
    <dbReference type="NCBI Taxonomy" id="1517758"/>
    <lineage>
        <taxon>Bacteria</taxon>
        <taxon>Pseudomonadati</taxon>
        <taxon>Bacteroidota</taxon>
        <taxon>Saprospiria</taxon>
        <taxon>Saprospirales</taxon>
        <taxon>Lewinellaceae</taxon>
        <taxon>Neolewinella</taxon>
    </lineage>
</organism>
<sequence>MRFFLSLSLLFLSALAIAQAPSVFALEARAGESLNYEMDLNAGAPITDLSWAWNSSNACFVEPRKQYFTGNHVLFKTEIPTYSTMVIRLVPTDPSQNMSIYAYSGGGGALPPALASCVSCEADFYQDRPSRTRPNPDHTRSVELRAVTRPYPVTIGVVGADGLAEGTFTLEITVTKNR</sequence>
<evidence type="ECO:0000313" key="2">
    <source>
        <dbReference type="EMBL" id="MBC6994069.1"/>
    </source>
</evidence>
<accession>A0A923PMM0</accession>
<proteinExistence type="predicted"/>
<name>A0A923PMM0_9BACT</name>
<dbReference type="AlphaFoldDB" id="A0A923PMM0"/>
<keyword evidence="1" id="KW-0732">Signal</keyword>
<dbReference type="EMBL" id="JACSIT010000090">
    <property type="protein sequence ID" value="MBC6994069.1"/>
    <property type="molecule type" value="Genomic_DNA"/>
</dbReference>
<comment type="caution">
    <text evidence="2">The sequence shown here is derived from an EMBL/GenBank/DDBJ whole genome shotgun (WGS) entry which is preliminary data.</text>
</comment>
<evidence type="ECO:0000256" key="1">
    <source>
        <dbReference type="SAM" id="SignalP"/>
    </source>
</evidence>
<gene>
    <name evidence="2" type="ORF">H9S92_07850</name>
</gene>